<keyword evidence="2" id="KW-1185">Reference proteome</keyword>
<accession>A0A484L9D0</accession>
<gene>
    <name evidence="1" type="ORF">CCAM_LOCUS14778</name>
</gene>
<evidence type="ECO:0000313" key="2">
    <source>
        <dbReference type="Proteomes" id="UP000595140"/>
    </source>
</evidence>
<protein>
    <submittedName>
        <fullName evidence="1">Uncharacterized protein</fullName>
    </submittedName>
</protein>
<sequence length="72" mass="8402">MPRIRFSPLKIRDIRSQPRVARFFFRPSSSVEPSAYPYCQKRDDNDKGIIGIISLALDSYHRSTSHFNNICK</sequence>
<dbReference type="EMBL" id="OOIL02001128">
    <property type="protein sequence ID" value="VFQ73002.1"/>
    <property type="molecule type" value="Genomic_DNA"/>
</dbReference>
<name>A0A484L9D0_9ASTE</name>
<dbReference type="AlphaFoldDB" id="A0A484L9D0"/>
<organism evidence="1 2">
    <name type="scientific">Cuscuta campestris</name>
    <dbReference type="NCBI Taxonomy" id="132261"/>
    <lineage>
        <taxon>Eukaryota</taxon>
        <taxon>Viridiplantae</taxon>
        <taxon>Streptophyta</taxon>
        <taxon>Embryophyta</taxon>
        <taxon>Tracheophyta</taxon>
        <taxon>Spermatophyta</taxon>
        <taxon>Magnoliopsida</taxon>
        <taxon>eudicotyledons</taxon>
        <taxon>Gunneridae</taxon>
        <taxon>Pentapetalae</taxon>
        <taxon>asterids</taxon>
        <taxon>lamiids</taxon>
        <taxon>Solanales</taxon>
        <taxon>Convolvulaceae</taxon>
        <taxon>Cuscuteae</taxon>
        <taxon>Cuscuta</taxon>
        <taxon>Cuscuta subgen. Grammica</taxon>
        <taxon>Cuscuta sect. Cleistogrammica</taxon>
    </lineage>
</organism>
<proteinExistence type="predicted"/>
<dbReference type="Proteomes" id="UP000595140">
    <property type="component" value="Unassembled WGS sequence"/>
</dbReference>
<evidence type="ECO:0000313" key="1">
    <source>
        <dbReference type="EMBL" id="VFQ73002.1"/>
    </source>
</evidence>
<reference evidence="1 2" key="1">
    <citation type="submission" date="2018-04" db="EMBL/GenBank/DDBJ databases">
        <authorList>
            <person name="Vogel A."/>
        </authorList>
    </citation>
    <scope>NUCLEOTIDE SEQUENCE [LARGE SCALE GENOMIC DNA]</scope>
</reference>